<reference evidence="1" key="1">
    <citation type="submission" date="2022-11" db="EMBL/GenBank/DDBJ databases">
        <authorList>
            <person name="Kikuchi T."/>
        </authorList>
    </citation>
    <scope>NUCLEOTIDE SEQUENCE</scope>
    <source>
        <strain evidence="1">PS1010</strain>
    </source>
</reference>
<accession>A0A9P1ISH5</accession>
<gene>
    <name evidence="1" type="ORF">CAMP_LOCUS13044</name>
</gene>
<proteinExistence type="predicted"/>
<comment type="caution">
    <text evidence="1">The sequence shown here is derived from an EMBL/GenBank/DDBJ whole genome shotgun (WGS) entry which is preliminary data.</text>
</comment>
<keyword evidence="2" id="KW-1185">Reference proteome</keyword>
<protein>
    <submittedName>
        <fullName evidence="1">Uncharacterized protein</fullName>
    </submittedName>
</protein>
<dbReference type="AlphaFoldDB" id="A0A9P1ISH5"/>
<sequence>MDQPEKEEELNVFQKLPFEKNEMILQNLDPISIINFGKNSKFCDVLAENCDDPITKISWSGSDDLYGPRFLNFIVQKFPDFPYILKITKSENEIGNETLVTLTRYQKSMVCVSFLRDKFLNEFLAQNSQFHELIYGIKLEQIEEH</sequence>
<dbReference type="Proteomes" id="UP001152747">
    <property type="component" value="Unassembled WGS sequence"/>
</dbReference>
<dbReference type="EMBL" id="CANHGI010000005">
    <property type="protein sequence ID" value="CAI5450407.1"/>
    <property type="molecule type" value="Genomic_DNA"/>
</dbReference>
<evidence type="ECO:0000313" key="1">
    <source>
        <dbReference type="EMBL" id="CAI5450407.1"/>
    </source>
</evidence>
<organism evidence="1 2">
    <name type="scientific">Caenorhabditis angaria</name>
    <dbReference type="NCBI Taxonomy" id="860376"/>
    <lineage>
        <taxon>Eukaryota</taxon>
        <taxon>Metazoa</taxon>
        <taxon>Ecdysozoa</taxon>
        <taxon>Nematoda</taxon>
        <taxon>Chromadorea</taxon>
        <taxon>Rhabditida</taxon>
        <taxon>Rhabditina</taxon>
        <taxon>Rhabditomorpha</taxon>
        <taxon>Rhabditoidea</taxon>
        <taxon>Rhabditidae</taxon>
        <taxon>Peloderinae</taxon>
        <taxon>Caenorhabditis</taxon>
    </lineage>
</organism>
<name>A0A9P1ISH5_9PELO</name>
<evidence type="ECO:0000313" key="2">
    <source>
        <dbReference type="Proteomes" id="UP001152747"/>
    </source>
</evidence>